<comment type="caution">
    <text evidence="3">The sequence shown here is derived from an EMBL/GenBank/DDBJ whole genome shotgun (WGS) entry which is preliminary data.</text>
</comment>
<feature type="non-terminal residue" evidence="3">
    <location>
        <position position="54"/>
    </location>
</feature>
<sequence>TYLRLCDVNESASVDVLLTNLIVGNLLPSALTWITSRPAAADLIPFECVHRVTE</sequence>
<dbReference type="PANTHER" id="PTHR24106">
    <property type="entry name" value="NACHT, LRR AND CARD DOMAINS-CONTAINING"/>
    <property type="match status" value="1"/>
</dbReference>
<organism evidence="3 4">
    <name type="scientific">Cirrhinus mrigala</name>
    <name type="common">Mrigala</name>
    <dbReference type="NCBI Taxonomy" id="683832"/>
    <lineage>
        <taxon>Eukaryota</taxon>
        <taxon>Metazoa</taxon>
        <taxon>Chordata</taxon>
        <taxon>Craniata</taxon>
        <taxon>Vertebrata</taxon>
        <taxon>Euteleostomi</taxon>
        <taxon>Actinopterygii</taxon>
        <taxon>Neopterygii</taxon>
        <taxon>Teleostei</taxon>
        <taxon>Ostariophysi</taxon>
        <taxon>Cypriniformes</taxon>
        <taxon>Cyprinidae</taxon>
        <taxon>Labeoninae</taxon>
        <taxon>Labeonini</taxon>
        <taxon>Cirrhinus</taxon>
    </lineage>
</organism>
<evidence type="ECO:0000256" key="2">
    <source>
        <dbReference type="ARBA" id="ARBA00022737"/>
    </source>
</evidence>
<evidence type="ECO:0000313" key="4">
    <source>
        <dbReference type="Proteomes" id="UP001529510"/>
    </source>
</evidence>
<dbReference type="InterPro" id="IPR051261">
    <property type="entry name" value="NLR"/>
</dbReference>
<dbReference type="EMBL" id="JAMKFB020000025">
    <property type="protein sequence ID" value="KAL0154575.1"/>
    <property type="molecule type" value="Genomic_DNA"/>
</dbReference>
<dbReference type="AlphaFoldDB" id="A0ABD0MZW8"/>
<keyword evidence="4" id="KW-1185">Reference proteome</keyword>
<feature type="non-terminal residue" evidence="3">
    <location>
        <position position="1"/>
    </location>
</feature>
<reference evidence="3 4" key="1">
    <citation type="submission" date="2024-05" db="EMBL/GenBank/DDBJ databases">
        <title>Genome sequencing and assembly of Indian major carp, Cirrhinus mrigala (Hamilton, 1822).</title>
        <authorList>
            <person name="Mohindra V."/>
            <person name="Chowdhury L.M."/>
            <person name="Lal K."/>
            <person name="Jena J.K."/>
        </authorList>
    </citation>
    <scope>NUCLEOTIDE SEQUENCE [LARGE SCALE GENOMIC DNA]</scope>
    <source>
        <strain evidence="3">CM1030</strain>
        <tissue evidence="3">Blood</tissue>
    </source>
</reference>
<proteinExistence type="predicted"/>
<keyword evidence="2" id="KW-0677">Repeat</keyword>
<accession>A0ABD0MZW8</accession>
<name>A0ABD0MZW8_CIRMR</name>
<protein>
    <submittedName>
        <fullName evidence="3">Uncharacterized protein</fullName>
    </submittedName>
</protein>
<evidence type="ECO:0000256" key="1">
    <source>
        <dbReference type="ARBA" id="ARBA00022614"/>
    </source>
</evidence>
<evidence type="ECO:0000313" key="3">
    <source>
        <dbReference type="EMBL" id="KAL0154575.1"/>
    </source>
</evidence>
<dbReference type="Proteomes" id="UP001529510">
    <property type="component" value="Unassembled WGS sequence"/>
</dbReference>
<gene>
    <name evidence="3" type="ORF">M9458_048838</name>
</gene>
<keyword evidence="1" id="KW-0433">Leucine-rich repeat</keyword>